<accession>A0A8X6SU41</accession>
<dbReference type="AlphaFoldDB" id="A0A8X6SU41"/>
<name>A0A8X6SU41_TRICX</name>
<proteinExistence type="predicted"/>
<evidence type="ECO:0000313" key="2">
    <source>
        <dbReference type="Proteomes" id="UP000887159"/>
    </source>
</evidence>
<reference evidence="1" key="1">
    <citation type="submission" date="2020-08" db="EMBL/GenBank/DDBJ databases">
        <title>Multicomponent nature underlies the extraordinary mechanical properties of spider dragline silk.</title>
        <authorList>
            <person name="Kono N."/>
            <person name="Nakamura H."/>
            <person name="Mori M."/>
            <person name="Yoshida Y."/>
            <person name="Ohtoshi R."/>
            <person name="Malay A.D."/>
            <person name="Moran D.A.P."/>
            <person name="Tomita M."/>
            <person name="Numata K."/>
            <person name="Arakawa K."/>
        </authorList>
    </citation>
    <scope>NUCLEOTIDE SEQUENCE</scope>
</reference>
<dbReference type="EMBL" id="BMAU01021329">
    <property type="protein sequence ID" value="GFY14451.1"/>
    <property type="molecule type" value="Genomic_DNA"/>
</dbReference>
<sequence>MGEVIDPSTSLGWLRTTSFNAPRRVLRDLERRESGYYIRESIRASWPRIRGGVDDFLSSVTPCDWGLGELKGFGKSLLVWGERREPGEKYIVEISF</sequence>
<dbReference type="Proteomes" id="UP000887159">
    <property type="component" value="Unassembled WGS sequence"/>
</dbReference>
<gene>
    <name evidence="1" type="ORF">TNCV_1315051</name>
</gene>
<keyword evidence="2" id="KW-1185">Reference proteome</keyword>
<comment type="caution">
    <text evidence="1">The sequence shown here is derived from an EMBL/GenBank/DDBJ whole genome shotgun (WGS) entry which is preliminary data.</text>
</comment>
<organism evidence="1 2">
    <name type="scientific">Trichonephila clavipes</name>
    <name type="common">Golden silk orbweaver</name>
    <name type="synonym">Nephila clavipes</name>
    <dbReference type="NCBI Taxonomy" id="2585209"/>
    <lineage>
        <taxon>Eukaryota</taxon>
        <taxon>Metazoa</taxon>
        <taxon>Ecdysozoa</taxon>
        <taxon>Arthropoda</taxon>
        <taxon>Chelicerata</taxon>
        <taxon>Arachnida</taxon>
        <taxon>Araneae</taxon>
        <taxon>Araneomorphae</taxon>
        <taxon>Entelegynae</taxon>
        <taxon>Araneoidea</taxon>
        <taxon>Nephilidae</taxon>
        <taxon>Trichonephila</taxon>
    </lineage>
</organism>
<evidence type="ECO:0000313" key="1">
    <source>
        <dbReference type="EMBL" id="GFY14451.1"/>
    </source>
</evidence>
<protein>
    <submittedName>
        <fullName evidence="1">Uncharacterized protein</fullName>
    </submittedName>
</protein>